<comment type="caution">
    <text evidence="2">The sequence shown here is derived from an EMBL/GenBank/DDBJ whole genome shotgun (WGS) entry which is preliminary data.</text>
</comment>
<evidence type="ECO:0000256" key="1">
    <source>
        <dbReference type="SAM" id="MobiDB-lite"/>
    </source>
</evidence>
<accession>A0A4T2A2W3</accession>
<evidence type="ECO:0000313" key="2">
    <source>
        <dbReference type="EMBL" id="TIH10098.1"/>
    </source>
</evidence>
<keyword evidence="3" id="KW-1185">Reference proteome</keyword>
<organism evidence="2 3">
    <name type="scientific">Pseudomonas leptonychotis</name>
    <dbReference type="NCBI Taxonomy" id="2448482"/>
    <lineage>
        <taxon>Bacteria</taxon>
        <taxon>Pseudomonadati</taxon>
        <taxon>Pseudomonadota</taxon>
        <taxon>Gammaproteobacteria</taxon>
        <taxon>Pseudomonadales</taxon>
        <taxon>Pseudomonadaceae</taxon>
        <taxon>Pseudomonas</taxon>
    </lineage>
</organism>
<dbReference type="PROSITE" id="PS51257">
    <property type="entry name" value="PROKAR_LIPOPROTEIN"/>
    <property type="match status" value="1"/>
</dbReference>
<sequence length="62" mass="6453">MGRFFIVGAIGLLLVGCGDNVREEACKVLSPAQIETPTSQDDPRIDGQSGSGSDGGMPDQRC</sequence>
<name>A0A4T2A2W3_9PSED</name>
<protein>
    <submittedName>
        <fullName evidence="2">Uncharacterized protein</fullName>
    </submittedName>
</protein>
<dbReference type="Proteomes" id="UP000307541">
    <property type="component" value="Unassembled WGS sequence"/>
</dbReference>
<dbReference type="OrthoDB" id="6949486at2"/>
<dbReference type="AlphaFoldDB" id="A0A4T2A2W3"/>
<feature type="region of interest" description="Disordered" evidence="1">
    <location>
        <begin position="30"/>
        <end position="62"/>
    </location>
</feature>
<gene>
    <name evidence="2" type="ORF">D8779_05250</name>
</gene>
<dbReference type="RefSeq" id="WP_136663395.1">
    <property type="nucleotide sequence ID" value="NZ_RFLV01000001.1"/>
</dbReference>
<dbReference type="EMBL" id="RFLV01000001">
    <property type="protein sequence ID" value="TIH10098.1"/>
    <property type="molecule type" value="Genomic_DNA"/>
</dbReference>
<reference evidence="2 3" key="1">
    <citation type="submission" date="2018-10" db="EMBL/GenBank/DDBJ databases">
        <title>Pseudomonas leptonychotis sp. nov., isolated from Weddell seals in Antarctica.</title>
        <authorList>
            <person name="Novakova D."/>
            <person name="Svec P."/>
            <person name="Kralova S."/>
            <person name="Kristofova L."/>
            <person name="Zeman M."/>
            <person name="Pantucek R."/>
            <person name="Maslanova I."/>
            <person name="Sedlacek I."/>
        </authorList>
    </citation>
    <scope>NUCLEOTIDE SEQUENCE [LARGE SCALE GENOMIC DNA]</scope>
    <source>
        <strain evidence="2 3">CCM 8849</strain>
    </source>
</reference>
<evidence type="ECO:0000313" key="3">
    <source>
        <dbReference type="Proteomes" id="UP000307541"/>
    </source>
</evidence>
<proteinExistence type="predicted"/>